<protein>
    <submittedName>
        <fullName evidence="3">Uncharacterized protein</fullName>
    </submittedName>
</protein>
<organism evidence="3 4">
    <name type="scientific">Phaseolus angularis</name>
    <name type="common">Azuki bean</name>
    <name type="synonym">Vigna angularis</name>
    <dbReference type="NCBI Taxonomy" id="3914"/>
    <lineage>
        <taxon>Eukaryota</taxon>
        <taxon>Viridiplantae</taxon>
        <taxon>Streptophyta</taxon>
        <taxon>Embryophyta</taxon>
        <taxon>Tracheophyta</taxon>
        <taxon>Spermatophyta</taxon>
        <taxon>Magnoliopsida</taxon>
        <taxon>eudicotyledons</taxon>
        <taxon>Gunneridae</taxon>
        <taxon>Pentapetalae</taxon>
        <taxon>rosids</taxon>
        <taxon>fabids</taxon>
        <taxon>Fabales</taxon>
        <taxon>Fabaceae</taxon>
        <taxon>Papilionoideae</taxon>
        <taxon>50 kb inversion clade</taxon>
        <taxon>NPAAA clade</taxon>
        <taxon>indigoferoid/millettioid clade</taxon>
        <taxon>Phaseoleae</taxon>
        <taxon>Vigna</taxon>
    </lineage>
</organism>
<gene>
    <name evidence="3" type="ORF">LR48_Vigan01g079800</name>
</gene>
<feature type="region of interest" description="Disordered" evidence="2">
    <location>
        <begin position="150"/>
        <end position="171"/>
    </location>
</feature>
<dbReference type="EMBL" id="CM003371">
    <property type="protein sequence ID" value="KOM31243.1"/>
    <property type="molecule type" value="Genomic_DNA"/>
</dbReference>
<feature type="coiled-coil region" evidence="1">
    <location>
        <begin position="19"/>
        <end position="46"/>
    </location>
</feature>
<dbReference type="Gramene" id="KOM31243">
    <property type="protein sequence ID" value="KOM31243"/>
    <property type="gene ID" value="LR48_Vigan01g079800"/>
</dbReference>
<name>A0A0L9TKX8_PHAAN</name>
<evidence type="ECO:0000313" key="3">
    <source>
        <dbReference type="EMBL" id="KOM31243.1"/>
    </source>
</evidence>
<dbReference type="Proteomes" id="UP000053144">
    <property type="component" value="Chromosome 1"/>
</dbReference>
<sequence length="275" mass="30551">MQARSSQLLADVKRIMRDTQRANLELKGQNKELAKTNEDLKKRDKEHTTTIVNLRDQLKEMMAYSRNLSTTCGNILLEKDALGAKIQAQDLQIAEMKKDIYEEHSLGFEKALRQIPHLLNVSIDGAGFDVMKEGYVPRRIGEYQEGDFLEPRLGRSDPLEEEGEEVGPGGWVVGENCGGEFGDGVVELLGDGFDGLLLERGEEDEVEGGASGRGEEWQEERVVVVREVAAEEDSGHGSGLRFGGGVEEVGEHFGKSFEEAFRIVRRAKILAFSLQ</sequence>
<evidence type="ECO:0000256" key="2">
    <source>
        <dbReference type="SAM" id="MobiDB-lite"/>
    </source>
</evidence>
<dbReference type="AlphaFoldDB" id="A0A0L9TKX8"/>
<reference evidence="4" key="1">
    <citation type="journal article" date="2015" name="Proc. Natl. Acad. Sci. U.S.A.">
        <title>Genome sequencing of adzuki bean (Vigna angularis) provides insight into high starch and low fat accumulation and domestication.</title>
        <authorList>
            <person name="Yang K."/>
            <person name="Tian Z."/>
            <person name="Chen C."/>
            <person name="Luo L."/>
            <person name="Zhao B."/>
            <person name="Wang Z."/>
            <person name="Yu L."/>
            <person name="Li Y."/>
            <person name="Sun Y."/>
            <person name="Li W."/>
            <person name="Chen Y."/>
            <person name="Li Y."/>
            <person name="Zhang Y."/>
            <person name="Ai D."/>
            <person name="Zhao J."/>
            <person name="Shang C."/>
            <person name="Ma Y."/>
            <person name="Wu B."/>
            <person name="Wang M."/>
            <person name="Gao L."/>
            <person name="Sun D."/>
            <person name="Zhang P."/>
            <person name="Guo F."/>
            <person name="Wang W."/>
            <person name="Li Y."/>
            <person name="Wang J."/>
            <person name="Varshney R.K."/>
            <person name="Wang J."/>
            <person name="Ling H.Q."/>
            <person name="Wan P."/>
        </authorList>
    </citation>
    <scope>NUCLEOTIDE SEQUENCE</scope>
    <source>
        <strain evidence="4">cv. Jingnong 6</strain>
    </source>
</reference>
<accession>A0A0L9TKX8</accession>
<keyword evidence="1" id="KW-0175">Coiled coil</keyword>
<proteinExistence type="predicted"/>
<evidence type="ECO:0000256" key="1">
    <source>
        <dbReference type="SAM" id="Coils"/>
    </source>
</evidence>
<evidence type="ECO:0000313" key="4">
    <source>
        <dbReference type="Proteomes" id="UP000053144"/>
    </source>
</evidence>